<evidence type="ECO:0000313" key="1">
    <source>
        <dbReference type="EMBL" id="TFK66077.1"/>
    </source>
</evidence>
<proteinExistence type="predicted"/>
<dbReference type="Proteomes" id="UP000308600">
    <property type="component" value="Unassembled WGS sequence"/>
</dbReference>
<keyword evidence="2" id="KW-1185">Reference proteome</keyword>
<gene>
    <name evidence="1" type="ORF">BDN72DRAFT_844778</name>
</gene>
<reference evidence="1 2" key="1">
    <citation type="journal article" date="2019" name="Nat. Ecol. Evol.">
        <title>Megaphylogeny resolves global patterns of mushroom evolution.</title>
        <authorList>
            <person name="Varga T."/>
            <person name="Krizsan K."/>
            <person name="Foldi C."/>
            <person name="Dima B."/>
            <person name="Sanchez-Garcia M."/>
            <person name="Sanchez-Ramirez S."/>
            <person name="Szollosi G.J."/>
            <person name="Szarkandi J.G."/>
            <person name="Papp V."/>
            <person name="Albert L."/>
            <person name="Andreopoulos W."/>
            <person name="Angelini C."/>
            <person name="Antonin V."/>
            <person name="Barry K.W."/>
            <person name="Bougher N.L."/>
            <person name="Buchanan P."/>
            <person name="Buyck B."/>
            <person name="Bense V."/>
            <person name="Catcheside P."/>
            <person name="Chovatia M."/>
            <person name="Cooper J."/>
            <person name="Damon W."/>
            <person name="Desjardin D."/>
            <person name="Finy P."/>
            <person name="Geml J."/>
            <person name="Haridas S."/>
            <person name="Hughes K."/>
            <person name="Justo A."/>
            <person name="Karasinski D."/>
            <person name="Kautmanova I."/>
            <person name="Kiss B."/>
            <person name="Kocsube S."/>
            <person name="Kotiranta H."/>
            <person name="LaButti K.M."/>
            <person name="Lechner B.E."/>
            <person name="Liimatainen K."/>
            <person name="Lipzen A."/>
            <person name="Lukacs Z."/>
            <person name="Mihaltcheva S."/>
            <person name="Morgado L.N."/>
            <person name="Niskanen T."/>
            <person name="Noordeloos M.E."/>
            <person name="Ohm R.A."/>
            <person name="Ortiz-Santana B."/>
            <person name="Ovrebo C."/>
            <person name="Racz N."/>
            <person name="Riley R."/>
            <person name="Savchenko A."/>
            <person name="Shiryaev A."/>
            <person name="Soop K."/>
            <person name="Spirin V."/>
            <person name="Szebenyi C."/>
            <person name="Tomsovsky M."/>
            <person name="Tulloss R.E."/>
            <person name="Uehling J."/>
            <person name="Grigoriev I.V."/>
            <person name="Vagvolgyi C."/>
            <person name="Papp T."/>
            <person name="Martin F.M."/>
            <person name="Miettinen O."/>
            <person name="Hibbett D.S."/>
            <person name="Nagy L.G."/>
        </authorList>
    </citation>
    <scope>NUCLEOTIDE SEQUENCE [LARGE SCALE GENOMIC DNA]</scope>
    <source>
        <strain evidence="1 2">NL-1719</strain>
    </source>
</reference>
<accession>A0ACD3AJY5</accession>
<sequence>MQGLSYFLTSATGCSPPKRLTKKPPAHLVIRQVHFDVTDNKEAKDKGQKYFNRPFSDPPNPRKASPTGETKNGSSHAHSRTLPAGAWADVTTTSPPYYTGTRGRSNTTSQAEQKPKYTPTSNPEQHLHWYRAAELVVGVHPAVYASSLPGTTHQRNPISVPWISQVHHRDAQVLDVDRGNVDSTVTTEEVHPKVKTKRSSRQSCSQYTTTFHTFTPGPDANATSDMASPPTSRRRPAPILALKDTTNRPESSKPHIYDFGRPSKSSTRTNHYPKGKENRPVMPVY</sequence>
<protein>
    <submittedName>
        <fullName evidence="1">Uncharacterized protein</fullName>
    </submittedName>
</protein>
<name>A0ACD3AJY5_9AGAR</name>
<evidence type="ECO:0000313" key="2">
    <source>
        <dbReference type="Proteomes" id="UP000308600"/>
    </source>
</evidence>
<dbReference type="EMBL" id="ML208416">
    <property type="protein sequence ID" value="TFK66077.1"/>
    <property type="molecule type" value="Genomic_DNA"/>
</dbReference>
<organism evidence="1 2">
    <name type="scientific">Pluteus cervinus</name>
    <dbReference type="NCBI Taxonomy" id="181527"/>
    <lineage>
        <taxon>Eukaryota</taxon>
        <taxon>Fungi</taxon>
        <taxon>Dikarya</taxon>
        <taxon>Basidiomycota</taxon>
        <taxon>Agaricomycotina</taxon>
        <taxon>Agaricomycetes</taxon>
        <taxon>Agaricomycetidae</taxon>
        <taxon>Agaricales</taxon>
        <taxon>Pluteineae</taxon>
        <taxon>Pluteaceae</taxon>
        <taxon>Pluteus</taxon>
    </lineage>
</organism>